<dbReference type="CDD" id="cd00333">
    <property type="entry name" value="MIP"/>
    <property type="match status" value="1"/>
</dbReference>
<accession>A0A7I8V7G3</accession>
<dbReference type="SUPFAM" id="SSF81338">
    <property type="entry name" value="Aquaporin-like"/>
    <property type="match status" value="1"/>
</dbReference>
<proteinExistence type="inferred from homology"/>
<comment type="caution">
    <text evidence="10">The sequence shown here is derived from an EMBL/GenBank/DDBJ whole genome shotgun (WGS) entry which is preliminary data.</text>
</comment>
<feature type="transmembrane region" description="Helical" evidence="9">
    <location>
        <begin position="170"/>
        <end position="188"/>
    </location>
</feature>
<keyword evidence="7 9" id="KW-0472">Membrane</keyword>
<dbReference type="Gene3D" id="1.20.1080.10">
    <property type="entry name" value="Glycerol uptake facilitator protein"/>
    <property type="match status" value="1"/>
</dbReference>
<keyword evidence="5 8" id="KW-0812">Transmembrane</keyword>
<dbReference type="EMBL" id="CAJFCJ010000002">
    <property type="protein sequence ID" value="CAD5112179.1"/>
    <property type="molecule type" value="Genomic_DNA"/>
</dbReference>
<evidence type="ECO:0000256" key="8">
    <source>
        <dbReference type="RuleBase" id="RU000477"/>
    </source>
</evidence>
<keyword evidence="3 8" id="KW-0813">Transport</keyword>
<dbReference type="InterPro" id="IPR022357">
    <property type="entry name" value="MIP_CS"/>
</dbReference>
<dbReference type="InterPro" id="IPR034294">
    <property type="entry name" value="Aquaporin_transptr"/>
</dbReference>
<feature type="transmembrane region" description="Helical" evidence="9">
    <location>
        <begin position="211"/>
        <end position="231"/>
    </location>
</feature>
<name>A0A7I8V7G3_9ANNE</name>
<dbReference type="PROSITE" id="PS00221">
    <property type="entry name" value="MIP"/>
    <property type="match status" value="1"/>
</dbReference>
<evidence type="ECO:0000256" key="5">
    <source>
        <dbReference type="ARBA" id="ARBA00022692"/>
    </source>
</evidence>
<dbReference type="PRINTS" id="PR00783">
    <property type="entry name" value="MINTRINSICP"/>
</dbReference>
<evidence type="ECO:0000256" key="1">
    <source>
        <dbReference type="ARBA" id="ARBA00004651"/>
    </source>
</evidence>
<dbReference type="InterPro" id="IPR023271">
    <property type="entry name" value="Aquaporin-like"/>
</dbReference>
<evidence type="ECO:0000256" key="3">
    <source>
        <dbReference type="ARBA" id="ARBA00022448"/>
    </source>
</evidence>
<dbReference type="Pfam" id="PF00230">
    <property type="entry name" value="MIP"/>
    <property type="match status" value="1"/>
</dbReference>
<comment type="subcellular location">
    <subcellularLocation>
        <location evidence="1">Cell membrane</location>
        <topology evidence="1">Multi-pass membrane protein</topology>
    </subcellularLocation>
</comment>
<reference evidence="10 11" key="1">
    <citation type="submission" date="2020-08" db="EMBL/GenBank/DDBJ databases">
        <authorList>
            <person name="Hejnol A."/>
        </authorList>
    </citation>
    <scope>NUCLEOTIDE SEQUENCE [LARGE SCALE GENOMIC DNA]</scope>
</reference>
<evidence type="ECO:0000313" key="11">
    <source>
        <dbReference type="Proteomes" id="UP000549394"/>
    </source>
</evidence>
<evidence type="ECO:0000256" key="7">
    <source>
        <dbReference type="ARBA" id="ARBA00023136"/>
    </source>
</evidence>
<feature type="transmembrane region" description="Helical" evidence="9">
    <location>
        <begin position="96"/>
        <end position="118"/>
    </location>
</feature>
<dbReference type="InterPro" id="IPR000425">
    <property type="entry name" value="MIP"/>
</dbReference>
<keyword evidence="4" id="KW-1003">Cell membrane</keyword>
<gene>
    <name evidence="10" type="ORF">DGYR_LOCUS1369</name>
</gene>
<feature type="transmembrane region" description="Helical" evidence="9">
    <location>
        <begin position="21"/>
        <end position="43"/>
    </location>
</feature>
<feature type="transmembrane region" description="Helical" evidence="9">
    <location>
        <begin position="55"/>
        <end position="75"/>
    </location>
</feature>
<keyword evidence="11" id="KW-1185">Reference proteome</keyword>
<comment type="similarity">
    <text evidence="2 8">Belongs to the MIP/aquaporin (TC 1.A.8) family.</text>
</comment>
<dbReference type="PANTHER" id="PTHR19139">
    <property type="entry name" value="AQUAPORIN TRANSPORTER"/>
    <property type="match status" value="1"/>
</dbReference>
<evidence type="ECO:0000256" key="2">
    <source>
        <dbReference type="ARBA" id="ARBA00006175"/>
    </source>
</evidence>
<sequence length="267" mass="29419">MTNSYCNRMKLEIASKTFWRDIFAEFLATFLLLACICAISLNFEKDTKSTPLECGLIVGLAVAFLVESFGHLGGAHLNPAVTFSFVLFKNITILKGICYTFSQCMGAVAGSFFIRFMTPIEKIGNLGATVPAVDVPTWKALIVEMWVTGQLVFVILASTDDHRRKVRMPALPVGFSVTVGILTGWNYSGGSLNPARTLGPAVVRGIWESHWIYWLGPIGGSGLATVFYRFLLRKAVNTPEVDESGMRSNIPEIEPLKRDLNKSELDD</sequence>
<dbReference type="GO" id="GO:0015250">
    <property type="term" value="F:water channel activity"/>
    <property type="evidence" value="ECO:0007669"/>
    <property type="project" value="TreeGrafter"/>
</dbReference>
<evidence type="ECO:0000256" key="9">
    <source>
        <dbReference type="SAM" id="Phobius"/>
    </source>
</evidence>
<protein>
    <submittedName>
        <fullName evidence="10">DgyrCDS1412</fullName>
    </submittedName>
</protein>
<evidence type="ECO:0000313" key="10">
    <source>
        <dbReference type="EMBL" id="CAD5112179.1"/>
    </source>
</evidence>
<dbReference type="AlphaFoldDB" id="A0A7I8V7G3"/>
<evidence type="ECO:0000256" key="6">
    <source>
        <dbReference type="ARBA" id="ARBA00022989"/>
    </source>
</evidence>
<evidence type="ECO:0000256" key="4">
    <source>
        <dbReference type="ARBA" id="ARBA00022475"/>
    </source>
</evidence>
<dbReference type="Proteomes" id="UP000549394">
    <property type="component" value="Unassembled WGS sequence"/>
</dbReference>
<dbReference type="OrthoDB" id="3222at2759"/>
<organism evidence="10 11">
    <name type="scientific">Dimorphilus gyrociliatus</name>
    <dbReference type="NCBI Taxonomy" id="2664684"/>
    <lineage>
        <taxon>Eukaryota</taxon>
        <taxon>Metazoa</taxon>
        <taxon>Spiralia</taxon>
        <taxon>Lophotrochozoa</taxon>
        <taxon>Annelida</taxon>
        <taxon>Polychaeta</taxon>
        <taxon>Polychaeta incertae sedis</taxon>
        <taxon>Dinophilidae</taxon>
        <taxon>Dimorphilus</taxon>
    </lineage>
</organism>
<dbReference type="PANTHER" id="PTHR19139:SF199">
    <property type="entry name" value="MIP17260P"/>
    <property type="match status" value="1"/>
</dbReference>
<dbReference type="GO" id="GO:0005886">
    <property type="term" value="C:plasma membrane"/>
    <property type="evidence" value="ECO:0007669"/>
    <property type="project" value="UniProtKB-SubCell"/>
</dbReference>
<keyword evidence="6 9" id="KW-1133">Transmembrane helix</keyword>